<protein>
    <submittedName>
        <fullName evidence="1">Uncharacterized protein</fullName>
    </submittedName>
</protein>
<evidence type="ECO:0000313" key="1">
    <source>
        <dbReference type="EMBL" id="KAK4012191.1"/>
    </source>
</evidence>
<reference evidence="1 2" key="1">
    <citation type="journal article" date="2023" name="Nucleic Acids Res.">
        <title>The hologenome of Daphnia magna reveals possible DNA methylation and microbiome-mediated evolution of the host genome.</title>
        <authorList>
            <person name="Chaturvedi A."/>
            <person name="Li X."/>
            <person name="Dhandapani V."/>
            <person name="Marshall H."/>
            <person name="Kissane S."/>
            <person name="Cuenca-Cambronero M."/>
            <person name="Asole G."/>
            <person name="Calvet F."/>
            <person name="Ruiz-Romero M."/>
            <person name="Marangio P."/>
            <person name="Guigo R."/>
            <person name="Rago D."/>
            <person name="Mirbahai L."/>
            <person name="Eastwood N."/>
            <person name="Colbourne J.K."/>
            <person name="Zhou J."/>
            <person name="Mallon E."/>
            <person name="Orsini L."/>
        </authorList>
    </citation>
    <scope>NUCLEOTIDE SEQUENCE [LARGE SCALE GENOMIC DNA]</scope>
    <source>
        <strain evidence="1">LRV0_1</strain>
    </source>
</reference>
<comment type="caution">
    <text evidence="1">The sequence shown here is derived from an EMBL/GenBank/DDBJ whole genome shotgun (WGS) entry which is preliminary data.</text>
</comment>
<proteinExistence type="predicted"/>
<gene>
    <name evidence="1" type="ORF">OUZ56_021291</name>
</gene>
<dbReference type="Proteomes" id="UP001234178">
    <property type="component" value="Unassembled WGS sequence"/>
</dbReference>
<accession>A0ABQ9ZH03</accession>
<sequence>MSKSCTNNPEGTLFTGKTFGGKVKDHYSYALVVLAGRSKLMHTVVVFKPDALQCINGDVVKDLLSFFSQSSNKCYPLQVEEPSSSGIE</sequence>
<organism evidence="1 2">
    <name type="scientific">Daphnia magna</name>
    <dbReference type="NCBI Taxonomy" id="35525"/>
    <lineage>
        <taxon>Eukaryota</taxon>
        <taxon>Metazoa</taxon>
        <taxon>Ecdysozoa</taxon>
        <taxon>Arthropoda</taxon>
        <taxon>Crustacea</taxon>
        <taxon>Branchiopoda</taxon>
        <taxon>Diplostraca</taxon>
        <taxon>Cladocera</taxon>
        <taxon>Anomopoda</taxon>
        <taxon>Daphniidae</taxon>
        <taxon>Daphnia</taxon>
    </lineage>
</organism>
<name>A0ABQ9ZH03_9CRUS</name>
<dbReference type="EMBL" id="JAOYFB010000003">
    <property type="protein sequence ID" value="KAK4012191.1"/>
    <property type="molecule type" value="Genomic_DNA"/>
</dbReference>
<evidence type="ECO:0000313" key="2">
    <source>
        <dbReference type="Proteomes" id="UP001234178"/>
    </source>
</evidence>
<keyword evidence="2" id="KW-1185">Reference proteome</keyword>